<dbReference type="PANTHER" id="PTHR22912:SF217">
    <property type="entry name" value="DIHYDROLIPOYL DEHYDROGENASE"/>
    <property type="match status" value="1"/>
</dbReference>
<evidence type="ECO:0000256" key="6">
    <source>
        <dbReference type="ARBA" id="ARBA00022827"/>
    </source>
</evidence>
<dbReference type="Gene3D" id="3.30.390.30">
    <property type="match status" value="1"/>
</dbReference>
<dbReference type="GO" id="GO:0004148">
    <property type="term" value="F:dihydrolipoyl dehydrogenase (NADH) activity"/>
    <property type="evidence" value="ECO:0007669"/>
    <property type="project" value="UniProtKB-EC"/>
</dbReference>
<comment type="miscellaneous">
    <text evidence="15">The active site is a redox-active disulfide bond.</text>
</comment>
<evidence type="ECO:0000256" key="14">
    <source>
        <dbReference type="PIRSR" id="PIRSR000350-4"/>
    </source>
</evidence>
<feature type="binding site" evidence="13">
    <location>
        <position position="311"/>
    </location>
    <ligand>
        <name>FAD</name>
        <dbReference type="ChEBI" id="CHEBI:57692"/>
    </ligand>
</feature>
<dbReference type="PANTHER" id="PTHR22912">
    <property type="entry name" value="DISULFIDE OXIDOREDUCTASE"/>
    <property type="match status" value="1"/>
</dbReference>
<dbReference type="InterPro" id="IPR016156">
    <property type="entry name" value="FAD/NAD-linked_Rdtase_dimer_sf"/>
</dbReference>
<proteinExistence type="inferred from homology"/>
<evidence type="ECO:0000256" key="11">
    <source>
        <dbReference type="ARBA" id="ARBA00049187"/>
    </source>
</evidence>
<comment type="caution">
    <text evidence="18">The sequence shown here is derived from an EMBL/GenBank/DDBJ whole genome shotgun (WGS) entry which is preliminary data.</text>
</comment>
<feature type="domain" description="Pyridine nucleotide-disulphide oxidoreductase dimerisation" evidence="16">
    <location>
        <begin position="346"/>
        <end position="455"/>
    </location>
</feature>
<keyword evidence="9" id="KW-1015">Disulfide bond</keyword>
<keyword evidence="5 15" id="KW-0285">Flavoprotein</keyword>
<comment type="similarity">
    <text evidence="2 15">Belongs to the class-I pyridine nucleotide-disulfide oxidoreductase family.</text>
</comment>
<keyword evidence="10 15" id="KW-0676">Redox-active center</keyword>
<keyword evidence="13" id="KW-0547">Nucleotide-binding</keyword>
<evidence type="ECO:0000256" key="7">
    <source>
        <dbReference type="ARBA" id="ARBA00023002"/>
    </source>
</evidence>
<evidence type="ECO:0000259" key="16">
    <source>
        <dbReference type="Pfam" id="PF02852"/>
    </source>
</evidence>
<evidence type="ECO:0000256" key="15">
    <source>
        <dbReference type="RuleBase" id="RU003692"/>
    </source>
</evidence>
<dbReference type="SUPFAM" id="SSF55424">
    <property type="entry name" value="FAD/NAD-linked reductases, dimerisation (C-terminal) domain"/>
    <property type="match status" value="1"/>
</dbReference>
<keyword evidence="7 15" id="KW-0560">Oxidoreductase</keyword>
<keyword evidence="6 13" id="KW-0274">FAD</keyword>
<reference evidence="18 19" key="1">
    <citation type="journal article" date="2016" name="Nat. Commun.">
        <title>Thousands of microbial genomes shed light on interconnected biogeochemical processes in an aquifer system.</title>
        <authorList>
            <person name="Anantharaman K."/>
            <person name="Brown C.T."/>
            <person name="Hug L.A."/>
            <person name="Sharon I."/>
            <person name="Castelle C.J."/>
            <person name="Probst A.J."/>
            <person name="Thomas B.C."/>
            <person name="Singh A."/>
            <person name="Wilkins M.J."/>
            <person name="Karaoz U."/>
            <person name="Brodie E.L."/>
            <person name="Williams K.H."/>
            <person name="Hubbard S.S."/>
            <person name="Banfield J.F."/>
        </authorList>
    </citation>
    <scope>NUCLEOTIDE SEQUENCE [LARGE SCALE GENOMIC DNA]</scope>
</reference>
<dbReference type="Gene3D" id="3.50.50.60">
    <property type="entry name" value="FAD/NAD(P)-binding domain"/>
    <property type="match status" value="2"/>
</dbReference>
<feature type="binding site" evidence="13">
    <location>
        <position position="53"/>
    </location>
    <ligand>
        <name>FAD</name>
        <dbReference type="ChEBI" id="CHEBI:57692"/>
    </ligand>
</feature>
<evidence type="ECO:0000256" key="8">
    <source>
        <dbReference type="ARBA" id="ARBA00023027"/>
    </source>
</evidence>
<dbReference type="InterPro" id="IPR004099">
    <property type="entry name" value="Pyr_nucl-diS_OxRdtase_dimer"/>
</dbReference>
<dbReference type="FunFam" id="3.30.390.30:FF:000001">
    <property type="entry name" value="Dihydrolipoyl dehydrogenase"/>
    <property type="match status" value="1"/>
</dbReference>
<evidence type="ECO:0000256" key="2">
    <source>
        <dbReference type="ARBA" id="ARBA00007532"/>
    </source>
</evidence>
<dbReference type="NCBIfam" id="TIGR01350">
    <property type="entry name" value="lipoamide_DH"/>
    <property type="match status" value="1"/>
</dbReference>
<dbReference type="InterPro" id="IPR006258">
    <property type="entry name" value="Lipoamide_DH"/>
</dbReference>
<dbReference type="EC" id="1.8.1.4" evidence="3 15"/>
<dbReference type="GO" id="GO:0050660">
    <property type="term" value="F:flavin adenine dinucleotide binding"/>
    <property type="evidence" value="ECO:0007669"/>
    <property type="project" value="InterPro"/>
</dbReference>
<dbReference type="GO" id="GO:0006103">
    <property type="term" value="P:2-oxoglutarate metabolic process"/>
    <property type="evidence" value="ECO:0007669"/>
    <property type="project" value="TreeGrafter"/>
</dbReference>
<evidence type="ECO:0000313" key="19">
    <source>
        <dbReference type="Proteomes" id="UP000176992"/>
    </source>
</evidence>
<feature type="domain" description="FAD/NAD(P)-binding" evidence="17">
    <location>
        <begin position="7"/>
        <end position="326"/>
    </location>
</feature>
<protein>
    <recommendedName>
        <fullName evidence="3 15">Dihydrolipoyl dehydrogenase</fullName>
        <ecNumber evidence="3 15">1.8.1.4</ecNumber>
    </recommendedName>
</protein>
<feature type="active site" description="Proton acceptor" evidence="12">
    <location>
        <position position="444"/>
    </location>
</feature>
<comment type="catalytic activity">
    <reaction evidence="11 15">
        <text>N(6)-[(R)-dihydrolipoyl]-L-lysyl-[protein] + NAD(+) = N(6)-[(R)-lipoyl]-L-lysyl-[protein] + NADH + H(+)</text>
        <dbReference type="Rhea" id="RHEA:15045"/>
        <dbReference type="Rhea" id="RHEA-COMP:10474"/>
        <dbReference type="Rhea" id="RHEA-COMP:10475"/>
        <dbReference type="ChEBI" id="CHEBI:15378"/>
        <dbReference type="ChEBI" id="CHEBI:57540"/>
        <dbReference type="ChEBI" id="CHEBI:57945"/>
        <dbReference type="ChEBI" id="CHEBI:83099"/>
        <dbReference type="ChEBI" id="CHEBI:83100"/>
        <dbReference type="EC" id="1.8.1.4"/>
    </reaction>
</comment>
<name>A0A1F5YE90_9BACT</name>
<dbReference type="AlphaFoldDB" id="A0A1F5YE90"/>
<feature type="binding site" evidence="13">
    <location>
        <begin position="180"/>
        <end position="187"/>
    </location>
    <ligand>
        <name>NAD(+)</name>
        <dbReference type="ChEBI" id="CHEBI:57540"/>
    </ligand>
</feature>
<evidence type="ECO:0000256" key="13">
    <source>
        <dbReference type="PIRSR" id="PIRSR000350-3"/>
    </source>
</evidence>
<feature type="binding site" evidence="13">
    <location>
        <position position="203"/>
    </location>
    <ligand>
        <name>NAD(+)</name>
        <dbReference type="ChEBI" id="CHEBI:57540"/>
    </ligand>
</feature>
<comment type="cofactor">
    <cofactor evidence="13 15">
        <name>FAD</name>
        <dbReference type="ChEBI" id="CHEBI:57692"/>
    </cofactor>
    <text evidence="13 15">Binds 1 FAD per subunit.</text>
</comment>
<dbReference type="PROSITE" id="PS00076">
    <property type="entry name" value="PYRIDINE_REDOX_1"/>
    <property type="match status" value="1"/>
</dbReference>
<keyword evidence="4" id="KW-0963">Cytoplasm</keyword>
<evidence type="ECO:0000256" key="1">
    <source>
        <dbReference type="ARBA" id="ARBA00004496"/>
    </source>
</evidence>
<dbReference type="InterPro" id="IPR050151">
    <property type="entry name" value="Class-I_Pyr_Nuc-Dis_Oxidored"/>
</dbReference>
<evidence type="ECO:0000256" key="4">
    <source>
        <dbReference type="ARBA" id="ARBA00022490"/>
    </source>
</evidence>
<evidence type="ECO:0000259" key="17">
    <source>
        <dbReference type="Pfam" id="PF07992"/>
    </source>
</evidence>
<organism evidence="18 19">
    <name type="scientific">Candidatus Glassbacteria bacterium GWA2_58_10</name>
    <dbReference type="NCBI Taxonomy" id="1817865"/>
    <lineage>
        <taxon>Bacteria</taxon>
        <taxon>Candidatus Glassiibacteriota</taxon>
    </lineage>
</organism>
<dbReference type="Pfam" id="PF07992">
    <property type="entry name" value="Pyr_redox_2"/>
    <property type="match status" value="1"/>
</dbReference>
<sequence length="465" mass="49323">MSAEKTYDLAVLGGGPGGYVAAIRAAQEGLATVLVEADRLGGVCLNWGCIPSKALLRSAEVYELCRRAEDFGVSTGEVGYDWEAIVRRSRQVSDRVMRGVNYLMKKNGITVIQGRGSLAGEGRIKVEGREEHLLRAKNIILATGARAKALPGITPDGEKIVTSREALVLQHNPRSIVIVGGGAIGLEFAYLFHTFGSEVTVVELLERILPNEDAEVSEELRRLYQKKGMHILTGSKVAGIRDLEAEGLEVRVATAENEELISCDKILVAVGVTGNVEGLGLEEAGVECKKGFIAVDRTYRTAAPGVRAIGDCIGAPLLAHAASREGLEAVAGILGRECRFVEPELIPSCTYCQPQVASVGLSESAAAERGFDLAVGKFPFRPLGKALAAGETEGFVKVIAEKNSGRLLGVHILGAEATELIPEASLARWLDSTALQLHEAVHPHPTLSEALMEAAAAATGKAIHL</sequence>
<dbReference type="Proteomes" id="UP000176992">
    <property type="component" value="Unassembled WGS sequence"/>
</dbReference>
<dbReference type="InterPro" id="IPR023753">
    <property type="entry name" value="FAD/NAD-binding_dom"/>
</dbReference>
<evidence type="ECO:0000256" key="9">
    <source>
        <dbReference type="ARBA" id="ARBA00023157"/>
    </source>
</evidence>
<gene>
    <name evidence="18" type="ORF">A2Z86_08550</name>
</gene>
<feature type="disulfide bond" description="Redox-active" evidence="14">
    <location>
        <begin position="44"/>
        <end position="49"/>
    </location>
</feature>
<evidence type="ECO:0000256" key="3">
    <source>
        <dbReference type="ARBA" id="ARBA00012608"/>
    </source>
</evidence>
<feature type="binding site" evidence="13">
    <location>
        <position position="271"/>
    </location>
    <ligand>
        <name>NAD(+)</name>
        <dbReference type="ChEBI" id="CHEBI:57540"/>
    </ligand>
</feature>
<evidence type="ECO:0000256" key="10">
    <source>
        <dbReference type="ARBA" id="ARBA00023284"/>
    </source>
</evidence>
<accession>A0A1F5YE90</accession>
<dbReference type="PRINTS" id="PR00411">
    <property type="entry name" value="PNDRDTASEI"/>
</dbReference>
<dbReference type="EMBL" id="MFIV01000155">
    <property type="protein sequence ID" value="OGF98181.1"/>
    <property type="molecule type" value="Genomic_DNA"/>
</dbReference>
<evidence type="ECO:0000256" key="12">
    <source>
        <dbReference type="PIRSR" id="PIRSR000350-2"/>
    </source>
</evidence>
<feature type="binding site" evidence="13">
    <location>
        <position position="116"/>
    </location>
    <ligand>
        <name>FAD</name>
        <dbReference type="ChEBI" id="CHEBI:57692"/>
    </ligand>
</feature>
<evidence type="ECO:0000313" key="18">
    <source>
        <dbReference type="EMBL" id="OGF98181.1"/>
    </source>
</evidence>
<comment type="subcellular location">
    <subcellularLocation>
        <location evidence="1">Cytoplasm</location>
    </subcellularLocation>
</comment>
<dbReference type="GO" id="GO:0005737">
    <property type="term" value="C:cytoplasm"/>
    <property type="evidence" value="ECO:0007669"/>
    <property type="project" value="UniProtKB-SubCell"/>
</dbReference>
<dbReference type="InterPro" id="IPR012999">
    <property type="entry name" value="Pyr_OxRdtase_I_AS"/>
</dbReference>
<evidence type="ECO:0000256" key="5">
    <source>
        <dbReference type="ARBA" id="ARBA00022630"/>
    </source>
</evidence>
<keyword evidence="8 13" id="KW-0520">NAD</keyword>
<dbReference type="InterPro" id="IPR001100">
    <property type="entry name" value="Pyr_nuc-diS_OxRdtase"/>
</dbReference>
<dbReference type="SUPFAM" id="SSF51905">
    <property type="entry name" value="FAD/NAD(P)-binding domain"/>
    <property type="match status" value="1"/>
</dbReference>
<dbReference type="PRINTS" id="PR00368">
    <property type="entry name" value="FADPNR"/>
</dbReference>
<dbReference type="Pfam" id="PF02852">
    <property type="entry name" value="Pyr_redox_dim"/>
    <property type="match status" value="1"/>
</dbReference>
<dbReference type="InterPro" id="IPR036188">
    <property type="entry name" value="FAD/NAD-bd_sf"/>
</dbReference>
<dbReference type="PIRSF" id="PIRSF000350">
    <property type="entry name" value="Mercury_reductase_MerA"/>
    <property type="match status" value="1"/>
</dbReference>